<sequence>MERKLARIRSLLGKQYGNDYDMSYAWLDPETGNKVPLSPLAIDEWTRAIYSGMTDKFKPPSNPDSPHFGAINRQSSFQTFAARNSLVSRCYPEATDSAPVSDLAHIANILAIIGPNASKVSNPTPAESSATSSATSSLSSPVKNTPTKLRRFLEHAKKDLGVVDATLFHYRMEDKGYGLDILHEVPDSDLKELGVRPGDVLHLKRGAPLWFNGPDAK</sequence>
<dbReference type="Proteomes" id="UP000799118">
    <property type="component" value="Unassembled WGS sequence"/>
</dbReference>
<dbReference type="OrthoDB" id="3259884at2759"/>
<proteinExistence type="predicted"/>
<dbReference type="EMBL" id="ML769585">
    <property type="protein sequence ID" value="KAE9392898.1"/>
    <property type="molecule type" value="Genomic_DNA"/>
</dbReference>
<dbReference type="AlphaFoldDB" id="A0A6A4H5D2"/>
<accession>A0A6A4H5D2</accession>
<name>A0A6A4H5D2_9AGAR</name>
<feature type="region of interest" description="Disordered" evidence="1">
    <location>
        <begin position="118"/>
        <end position="144"/>
    </location>
</feature>
<organism evidence="2 3">
    <name type="scientific">Gymnopus androsaceus JB14</name>
    <dbReference type="NCBI Taxonomy" id="1447944"/>
    <lineage>
        <taxon>Eukaryota</taxon>
        <taxon>Fungi</taxon>
        <taxon>Dikarya</taxon>
        <taxon>Basidiomycota</taxon>
        <taxon>Agaricomycotina</taxon>
        <taxon>Agaricomycetes</taxon>
        <taxon>Agaricomycetidae</taxon>
        <taxon>Agaricales</taxon>
        <taxon>Marasmiineae</taxon>
        <taxon>Omphalotaceae</taxon>
        <taxon>Gymnopus</taxon>
    </lineage>
</organism>
<protein>
    <submittedName>
        <fullName evidence="2">Uncharacterized protein</fullName>
    </submittedName>
</protein>
<evidence type="ECO:0000313" key="2">
    <source>
        <dbReference type="EMBL" id="KAE9392898.1"/>
    </source>
</evidence>
<evidence type="ECO:0000256" key="1">
    <source>
        <dbReference type="SAM" id="MobiDB-lite"/>
    </source>
</evidence>
<evidence type="ECO:0000313" key="3">
    <source>
        <dbReference type="Proteomes" id="UP000799118"/>
    </source>
</evidence>
<gene>
    <name evidence="2" type="ORF">BT96DRAFT_944302</name>
</gene>
<keyword evidence="3" id="KW-1185">Reference proteome</keyword>
<feature type="compositionally biased region" description="Low complexity" evidence="1">
    <location>
        <begin position="121"/>
        <end position="141"/>
    </location>
</feature>
<reference evidence="2" key="1">
    <citation type="journal article" date="2019" name="Environ. Microbiol.">
        <title>Fungal ecological strategies reflected in gene transcription - a case study of two litter decomposers.</title>
        <authorList>
            <person name="Barbi F."/>
            <person name="Kohler A."/>
            <person name="Barry K."/>
            <person name="Baskaran P."/>
            <person name="Daum C."/>
            <person name="Fauchery L."/>
            <person name="Ihrmark K."/>
            <person name="Kuo A."/>
            <person name="LaButti K."/>
            <person name="Lipzen A."/>
            <person name="Morin E."/>
            <person name="Grigoriev I.V."/>
            <person name="Henrissat B."/>
            <person name="Lindahl B."/>
            <person name="Martin F."/>
        </authorList>
    </citation>
    <scope>NUCLEOTIDE SEQUENCE</scope>
    <source>
        <strain evidence="2">JB14</strain>
    </source>
</reference>